<dbReference type="RefSeq" id="WP_130188927.1">
    <property type="nucleotide sequence ID" value="NZ_CP035913.1"/>
</dbReference>
<keyword evidence="2" id="KW-1185">Reference proteome</keyword>
<accession>A0A4P6L4K7</accession>
<dbReference type="KEGG" id="plue:EWM63_24915"/>
<evidence type="ECO:0000313" key="2">
    <source>
        <dbReference type="Proteomes" id="UP000290637"/>
    </source>
</evidence>
<evidence type="ECO:0008006" key="3">
    <source>
        <dbReference type="Google" id="ProtNLM"/>
    </source>
</evidence>
<dbReference type="AlphaFoldDB" id="A0A4P6L4K7"/>
<dbReference type="EMBL" id="CP035913">
    <property type="protein sequence ID" value="QBE65818.1"/>
    <property type="molecule type" value="Genomic_DNA"/>
</dbReference>
<organism evidence="1 2">
    <name type="scientific">Pseudoduganella lutea</name>
    <dbReference type="NCBI Taxonomy" id="321985"/>
    <lineage>
        <taxon>Bacteria</taxon>
        <taxon>Pseudomonadati</taxon>
        <taxon>Pseudomonadota</taxon>
        <taxon>Betaproteobacteria</taxon>
        <taxon>Burkholderiales</taxon>
        <taxon>Oxalobacteraceae</taxon>
        <taxon>Telluria group</taxon>
        <taxon>Pseudoduganella</taxon>
    </lineage>
</organism>
<evidence type="ECO:0000313" key="1">
    <source>
        <dbReference type="EMBL" id="QBE65818.1"/>
    </source>
</evidence>
<dbReference type="Proteomes" id="UP000290637">
    <property type="component" value="Chromosome"/>
</dbReference>
<reference evidence="1 2" key="1">
    <citation type="submission" date="2019-02" db="EMBL/GenBank/DDBJ databases">
        <title>Draft Genome Sequences of Six Type Strains of the Genus Massilia.</title>
        <authorList>
            <person name="Miess H."/>
            <person name="Frediansyhah A."/>
            <person name="Gross H."/>
        </authorList>
    </citation>
    <scope>NUCLEOTIDE SEQUENCE [LARGE SCALE GENOMIC DNA]</scope>
    <source>
        <strain evidence="1 2">DSM 17473</strain>
    </source>
</reference>
<gene>
    <name evidence="1" type="ORF">EWM63_24915</name>
</gene>
<name>A0A4P6L4K7_9BURK</name>
<proteinExistence type="predicted"/>
<sequence>MPEPISLLEKEISELNDRLLALEKKGKFRRITAYFFKLVAGGSSLAIASNFFPDANQALGAAALVCVFLDGVFANHARLIGEIQAGHAARAQRDKIARDYNRNLAPILDKMRKTYTGTPEREEAESEKSKLQVETHIKLHDSVMEVEKALADLDLKALNFLSLEAERSTKHP</sequence>
<protein>
    <recommendedName>
        <fullName evidence="3">SMODS and SLOG-associating 2TM effector domain-containing protein</fullName>
    </recommendedName>
</protein>